<dbReference type="InterPro" id="IPR017441">
    <property type="entry name" value="Protein_kinase_ATP_BS"/>
</dbReference>
<dbReference type="GO" id="GO:0005737">
    <property type="term" value="C:cytoplasm"/>
    <property type="evidence" value="ECO:0007669"/>
    <property type="project" value="TreeGrafter"/>
</dbReference>
<dbReference type="PANTHER" id="PTHR24346">
    <property type="entry name" value="MAP/MICROTUBULE AFFINITY-REGULATING KINASE"/>
    <property type="match status" value="1"/>
</dbReference>
<gene>
    <name evidence="7" type="ORF">BD324DRAFT_589506</name>
</gene>
<dbReference type="GeneID" id="33555586"/>
<keyword evidence="8" id="KW-1185">Reference proteome</keyword>
<feature type="compositionally biased region" description="Gly residues" evidence="5">
    <location>
        <begin position="34"/>
        <end position="50"/>
    </location>
</feature>
<dbReference type="Pfam" id="PF00069">
    <property type="entry name" value="Pkinase"/>
    <property type="match status" value="1"/>
</dbReference>
<dbReference type="PROSITE" id="PS00108">
    <property type="entry name" value="PROTEIN_KINASE_ST"/>
    <property type="match status" value="1"/>
</dbReference>
<dbReference type="PANTHER" id="PTHR24346:SF76">
    <property type="entry name" value="NON-SPECIFIC SERINE_THREONINE PROTEIN KINASE"/>
    <property type="match status" value="1"/>
</dbReference>
<dbReference type="RefSeq" id="XP_021871679.1">
    <property type="nucleotide sequence ID" value="XM_022013778.1"/>
</dbReference>
<keyword evidence="1 3" id="KW-0547">Nucleotide-binding</keyword>
<comment type="caution">
    <text evidence="7">The sequence shown here is derived from an EMBL/GenBank/DDBJ whole genome shotgun (WGS) entry which is preliminary data.</text>
</comment>
<evidence type="ECO:0000256" key="1">
    <source>
        <dbReference type="ARBA" id="ARBA00022741"/>
    </source>
</evidence>
<feature type="region of interest" description="Disordered" evidence="5">
    <location>
        <begin position="21"/>
        <end position="60"/>
    </location>
</feature>
<organism evidence="7 8">
    <name type="scientific">Kockovaella imperatae</name>
    <dbReference type="NCBI Taxonomy" id="4999"/>
    <lineage>
        <taxon>Eukaryota</taxon>
        <taxon>Fungi</taxon>
        <taxon>Dikarya</taxon>
        <taxon>Basidiomycota</taxon>
        <taxon>Agaricomycotina</taxon>
        <taxon>Tremellomycetes</taxon>
        <taxon>Tremellales</taxon>
        <taxon>Cuniculitremaceae</taxon>
        <taxon>Kockovaella</taxon>
    </lineage>
</organism>
<dbReference type="GO" id="GO:0035556">
    <property type="term" value="P:intracellular signal transduction"/>
    <property type="evidence" value="ECO:0007669"/>
    <property type="project" value="TreeGrafter"/>
</dbReference>
<feature type="compositionally biased region" description="Basic and acidic residues" evidence="5">
    <location>
        <begin position="51"/>
        <end position="60"/>
    </location>
</feature>
<sequence length="422" mass="44406">MLNASPSSPAANFFAKVNGLSGSSEATKEDGDAWTGGLGRPSIETGGGTDESGRQPGDVRRAVSLRVQGSLGGFRPLREPIGMSFGAAGSNLSASPLSTTTGSTTLRSSSSSYAPPAASRHPLFSHHASPPIRPFEDQDGMSEATLSGISTPPSPSGSVGSSGFSPASAFLSHFSSSGSLRSNSTETAIDAQGARVLDYTLGKLIGRGGFSAVRKAHHVVTGEVFACKIVKRDDLSDSSGSVEKFEEEIRIWQAFPKHPSILPLLEMHRTPTVTFLIVPFLPGGSLLDVLKRENGSDRTARKFFPGVVTAVSALHEGYPGFEGKLLHGDLKLDNFLVDHVGNVIAGLPKEIDGLPHPVLPSASLPYAPPELLRAPPSPPSLAQDIWAVGIVLHALLTGRLPFFDAYDPRLQMKILKGTYAEP</sequence>
<dbReference type="GO" id="GO:0004674">
    <property type="term" value="F:protein serine/threonine kinase activity"/>
    <property type="evidence" value="ECO:0007669"/>
    <property type="project" value="UniProtKB-KW"/>
</dbReference>
<feature type="domain" description="Protein kinase" evidence="6">
    <location>
        <begin position="199"/>
        <end position="422"/>
    </location>
</feature>
<evidence type="ECO:0000256" key="4">
    <source>
        <dbReference type="RuleBase" id="RU000304"/>
    </source>
</evidence>
<keyword evidence="7" id="KW-0808">Transferase</keyword>
<feature type="compositionally biased region" description="Low complexity" evidence="5">
    <location>
        <begin position="92"/>
        <end position="119"/>
    </location>
</feature>
<dbReference type="Gene3D" id="1.10.510.10">
    <property type="entry name" value="Transferase(Phosphotransferase) domain 1"/>
    <property type="match status" value="1"/>
</dbReference>
<dbReference type="InterPro" id="IPR011009">
    <property type="entry name" value="Kinase-like_dom_sf"/>
</dbReference>
<proteinExistence type="inferred from homology"/>
<name>A0A1Y1UI43_9TREE</name>
<feature type="compositionally biased region" description="Low complexity" evidence="5">
    <location>
        <begin position="145"/>
        <end position="162"/>
    </location>
</feature>
<comment type="similarity">
    <text evidence="4">Belongs to the protein kinase superfamily.</text>
</comment>
<dbReference type="OrthoDB" id="4062651at2759"/>
<dbReference type="SMART" id="SM00220">
    <property type="entry name" value="S_TKc"/>
    <property type="match status" value="1"/>
</dbReference>
<keyword evidence="4" id="KW-0723">Serine/threonine-protein kinase</keyword>
<dbReference type="InParanoid" id="A0A1Y1UI43"/>
<dbReference type="GO" id="GO:0000226">
    <property type="term" value="P:microtubule cytoskeleton organization"/>
    <property type="evidence" value="ECO:0007669"/>
    <property type="project" value="TreeGrafter"/>
</dbReference>
<keyword evidence="2 3" id="KW-0067">ATP-binding</keyword>
<dbReference type="EMBL" id="NBSH01000005">
    <property type="protein sequence ID" value="ORX37692.1"/>
    <property type="molecule type" value="Genomic_DNA"/>
</dbReference>
<dbReference type="AlphaFoldDB" id="A0A1Y1UI43"/>
<evidence type="ECO:0000313" key="8">
    <source>
        <dbReference type="Proteomes" id="UP000193218"/>
    </source>
</evidence>
<evidence type="ECO:0000313" key="7">
    <source>
        <dbReference type="EMBL" id="ORX37692.1"/>
    </source>
</evidence>
<dbReference type="Proteomes" id="UP000193218">
    <property type="component" value="Unassembled WGS sequence"/>
</dbReference>
<dbReference type="PROSITE" id="PS00107">
    <property type="entry name" value="PROTEIN_KINASE_ATP"/>
    <property type="match status" value="1"/>
</dbReference>
<dbReference type="GO" id="GO:0005524">
    <property type="term" value="F:ATP binding"/>
    <property type="evidence" value="ECO:0007669"/>
    <property type="project" value="UniProtKB-UniRule"/>
</dbReference>
<feature type="binding site" evidence="3">
    <location>
        <position position="228"/>
    </location>
    <ligand>
        <name>ATP</name>
        <dbReference type="ChEBI" id="CHEBI:30616"/>
    </ligand>
</feature>
<keyword evidence="7" id="KW-0418">Kinase</keyword>
<evidence type="ECO:0000256" key="3">
    <source>
        <dbReference type="PROSITE-ProRule" id="PRU10141"/>
    </source>
</evidence>
<dbReference type="PROSITE" id="PS50011">
    <property type="entry name" value="PROTEIN_KINASE_DOM"/>
    <property type="match status" value="1"/>
</dbReference>
<dbReference type="InterPro" id="IPR000719">
    <property type="entry name" value="Prot_kinase_dom"/>
</dbReference>
<protein>
    <submittedName>
        <fullName evidence="7">Kinase-like domain-containing protein</fullName>
    </submittedName>
</protein>
<reference evidence="7 8" key="1">
    <citation type="submission" date="2017-03" db="EMBL/GenBank/DDBJ databases">
        <title>Widespread Adenine N6-methylation of Active Genes in Fungi.</title>
        <authorList>
            <consortium name="DOE Joint Genome Institute"/>
            <person name="Mondo S.J."/>
            <person name="Dannebaum R.O."/>
            <person name="Kuo R.C."/>
            <person name="Louie K.B."/>
            <person name="Bewick A.J."/>
            <person name="Labutti K."/>
            <person name="Haridas S."/>
            <person name="Kuo A."/>
            <person name="Salamov A."/>
            <person name="Ahrendt S.R."/>
            <person name="Lau R."/>
            <person name="Bowen B.P."/>
            <person name="Lipzen A."/>
            <person name="Sullivan W."/>
            <person name="Andreopoulos W.B."/>
            <person name="Clum A."/>
            <person name="Lindquist E."/>
            <person name="Daum C."/>
            <person name="Northen T.R."/>
            <person name="Ramamoorthy G."/>
            <person name="Schmitz R.J."/>
            <person name="Gryganskyi A."/>
            <person name="Culley D."/>
            <person name="Magnuson J."/>
            <person name="James T.Y."/>
            <person name="O'Malley M.A."/>
            <person name="Stajich J.E."/>
            <person name="Spatafora J.W."/>
            <person name="Visel A."/>
            <person name="Grigoriev I.V."/>
        </authorList>
    </citation>
    <scope>NUCLEOTIDE SEQUENCE [LARGE SCALE GENOMIC DNA]</scope>
    <source>
        <strain evidence="7 8">NRRL Y-17943</strain>
    </source>
</reference>
<dbReference type="SUPFAM" id="SSF56112">
    <property type="entry name" value="Protein kinase-like (PK-like)"/>
    <property type="match status" value="1"/>
</dbReference>
<evidence type="ECO:0000256" key="2">
    <source>
        <dbReference type="ARBA" id="ARBA00022840"/>
    </source>
</evidence>
<feature type="non-terminal residue" evidence="7">
    <location>
        <position position="422"/>
    </location>
</feature>
<feature type="region of interest" description="Disordered" evidence="5">
    <location>
        <begin position="89"/>
        <end position="162"/>
    </location>
</feature>
<dbReference type="STRING" id="4999.A0A1Y1UI43"/>
<dbReference type="InterPro" id="IPR008271">
    <property type="entry name" value="Ser/Thr_kinase_AS"/>
</dbReference>
<evidence type="ECO:0000256" key="5">
    <source>
        <dbReference type="SAM" id="MobiDB-lite"/>
    </source>
</evidence>
<accession>A0A1Y1UI43</accession>
<evidence type="ECO:0000259" key="6">
    <source>
        <dbReference type="PROSITE" id="PS50011"/>
    </source>
</evidence>